<comment type="caution">
    <text evidence="6">The sequence shown here is derived from an EMBL/GenBank/DDBJ whole genome shotgun (WGS) entry which is preliminary data.</text>
</comment>
<dbReference type="SUPFAM" id="SSF55486">
    <property type="entry name" value="Metalloproteases ('zincins'), catalytic domain"/>
    <property type="match status" value="1"/>
</dbReference>
<evidence type="ECO:0000259" key="5">
    <source>
        <dbReference type="PROSITE" id="PS51829"/>
    </source>
</evidence>
<keyword evidence="3" id="KW-0378">Hydrolase</keyword>
<feature type="domain" description="P/Homo B" evidence="5">
    <location>
        <begin position="870"/>
        <end position="1025"/>
    </location>
</feature>
<evidence type="ECO:0000256" key="2">
    <source>
        <dbReference type="ARBA" id="ARBA00022729"/>
    </source>
</evidence>
<keyword evidence="1" id="KW-0645">Protease</keyword>
<dbReference type="InterPro" id="IPR026444">
    <property type="entry name" value="Secre_tail"/>
</dbReference>
<dbReference type="OrthoDB" id="9792152at2"/>
<reference evidence="6 7" key="1">
    <citation type="submission" date="2018-06" db="EMBL/GenBank/DDBJ databases">
        <title>Genomic Encyclopedia of Archaeal and Bacterial Type Strains, Phase II (KMG-II): from individual species to whole genera.</title>
        <authorList>
            <person name="Goeker M."/>
        </authorList>
    </citation>
    <scope>NUCLEOTIDE SEQUENCE [LARGE SCALE GENOMIC DNA]</scope>
    <source>
        <strain evidence="6 7">DSM 24464</strain>
    </source>
</reference>
<organism evidence="6 7">
    <name type="scientific">Olleya aquimaris</name>
    <dbReference type="NCBI Taxonomy" id="639310"/>
    <lineage>
        <taxon>Bacteria</taxon>
        <taxon>Pseudomonadati</taxon>
        <taxon>Bacteroidota</taxon>
        <taxon>Flavobacteriia</taxon>
        <taxon>Flavobacteriales</taxon>
        <taxon>Flavobacteriaceae</taxon>
    </lineage>
</organism>
<dbReference type="GO" id="GO:0006508">
    <property type="term" value="P:proteolysis"/>
    <property type="evidence" value="ECO:0007669"/>
    <property type="project" value="UniProtKB-KW"/>
</dbReference>
<dbReference type="Proteomes" id="UP000248703">
    <property type="component" value="Unassembled WGS sequence"/>
</dbReference>
<dbReference type="Gene3D" id="3.40.390.10">
    <property type="entry name" value="Collagenase (Catalytic Domain)"/>
    <property type="match status" value="1"/>
</dbReference>
<evidence type="ECO:0000313" key="6">
    <source>
        <dbReference type="EMBL" id="RAJ15008.1"/>
    </source>
</evidence>
<dbReference type="InterPro" id="IPR036116">
    <property type="entry name" value="FN3_sf"/>
</dbReference>
<dbReference type="Gene3D" id="2.60.40.10">
    <property type="entry name" value="Immunoglobulins"/>
    <property type="match status" value="2"/>
</dbReference>
<sequence>MNAKLHYFIPLFFLLVIQTTLAQNKAWTKTTFNEKTSDVSLKKLDNNFFTIFDLDINQLKQQLSTAPLRNISQGQSNTIVSFPSLEGKFEQFRVVETQIFSTNDNENQHPGIKTYLGSRVDNSGARIRFSVTPLGLNAMISEPEKETVYIQPVTKISNGQYIVYNKKSRINSSETFECLTEDVSVTSRVIGSEVYRDANDKLLRTFRLAMSVTSEYTAFWDDGNAGNGNAQQDALAAMVSTLNRNNEVFEVDMAITFLLVDTVDDPALDLIYSGTDPYGSDLNGDLQSNLTSVVGETDYDIGHLLHFANNNGNAGCIGCVCENGKGSGFSAHSFVDNDGGPYMADFFDIDYVPHEIGHQMGANHTWSFNSEGTGVNAEPGSGTTIMGYAGITGGNDVQDHSDPYFHYHSIRQILNNVTSGANQCATTTNISNNPPVANAGLDYTIPNGTAFVLKGAASDPDPTDTLTYCWEQIDNGVTTNSTFGPTKTTGAVWRSRPPSTSPNRYMPILSRVLNGQLTESNPVETVDNTSWETVSTVGRTLNFALTVRDRSEAGGVGQSPQTSFDTMQVTVDGSSGPFSVTSQTTNETWDAGSTQTVTWNVAGTSGGAVNTPTVNILLSTDGGLTFPYTLASNVPNDGSHDVTVPSTGGDTSMARVIVEGNNNIFYAVNSTNFSIQESEFVITVSNPDIDVCQPNDAVYNYTYNTFLGFSDTTNLSVTGLPGGTSAIISPNTASADGDTGTVTVSGTGSLAIGNYTFTLQGTSGSITKTVDLSFNVFSSTLNPVTLSSPANGTVDVPANGDLVWIADSNAVDYLVEISSDSGFGTIVESASVQTNTYTTTMLNADTQYFWRVTSSNNCVTASPSSVFNFTTAVLTCNNVFNATDTPITIASSGSNANYTSVINIPENLEITDINVRINIDHAWNSDLDIFLISPLGTIVELSTDNGGSGDNYTNTIFDQEATNLITSGSSPFTGTFVPEGDLSVLYGEFTAGDWTLSVDDDYGPADGGAIIEFSIDLCVLGSFATLSTDTFEDKTTKFAVYPNPNNGEFTIELNNNNFDNTIQMDVFDVRGRKVYNNLFENSNNFNQTIHLNNVEAGLYLLNITDGNLTLTKKLIIK</sequence>
<dbReference type="InterPro" id="IPR008979">
    <property type="entry name" value="Galactose-bd-like_sf"/>
</dbReference>
<dbReference type="Pfam" id="PF18962">
    <property type="entry name" value="Por_Secre_tail"/>
    <property type="match status" value="1"/>
</dbReference>
<dbReference type="Pfam" id="PF10342">
    <property type="entry name" value="Kre9_KNH"/>
    <property type="match status" value="1"/>
</dbReference>
<feature type="chain" id="PRO_5016363458" evidence="4">
    <location>
        <begin position="23"/>
        <end position="1117"/>
    </location>
</feature>
<accession>A0A327RFJ6</accession>
<protein>
    <submittedName>
        <fullName evidence="6">Putative secreted protein (Por secretion system target)</fullName>
    </submittedName>
</protein>
<dbReference type="InterPro" id="IPR013783">
    <property type="entry name" value="Ig-like_fold"/>
</dbReference>
<dbReference type="AlphaFoldDB" id="A0A327RFJ6"/>
<feature type="signal peptide" evidence="4">
    <location>
        <begin position="1"/>
        <end position="22"/>
    </location>
</feature>
<dbReference type="PROSITE" id="PS51829">
    <property type="entry name" value="P_HOMO_B"/>
    <property type="match status" value="1"/>
</dbReference>
<dbReference type="NCBIfam" id="TIGR04183">
    <property type="entry name" value="Por_Secre_tail"/>
    <property type="match status" value="1"/>
</dbReference>
<dbReference type="Pfam" id="PF01483">
    <property type="entry name" value="P_proprotein"/>
    <property type="match status" value="1"/>
</dbReference>
<dbReference type="SUPFAM" id="SSF49785">
    <property type="entry name" value="Galactose-binding domain-like"/>
    <property type="match status" value="1"/>
</dbReference>
<dbReference type="InterPro" id="IPR024079">
    <property type="entry name" value="MetalloPept_cat_dom_sf"/>
</dbReference>
<evidence type="ECO:0000313" key="7">
    <source>
        <dbReference type="Proteomes" id="UP000248703"/>
    </source>
</evidence>
<keyword evidence="7" id="KW-1185">Reference proteome</keyword>
<dbReference type="InterPro" id="IPR018466">
    <property type="entry name" value="Kre9/Knh1-like_N"/>
</dbReference>
<dbReference type="Pfam" id="PF13583">
    <property type="entry name" value="Reprolysin_4"/>
    <property type="match status" value="1"/>
</dbReference>
<evidence type="ECO:0000256" key="3">
    <source>
        <dbReference type="ARBA" id="ARBA00022801"/>
    </source>
</evidence>
<dbReference type="RefSeq" id="WP_111659680.1">
    <property type="nucleotide sequence ID" value="NZ_QLLO01000004.1"/>
</dbReference>
<dbReference type="Gene3D" id="2.60.120.260">
    <property type="entry name" value="Galactose-binding domain-like"/>
    <property type="match status" value="1"/>
</dbReference>
<evidence type="ECO:0000256" key="4">
    <source>
        <dbReference type="SAM" id="SignalP"/>
    </source>
</evidence>
<dbReference type="EMBL" id="QLLO01000004">
    <property type="protein sequence ID" value="RAJ15008.1"/>
    <property type="molecule type" value="Genomic_DNA"/>
</dbReference>
<dbReference type="SUPFAM" id="SSF49265">
    <property type="entry name" value="Fibronectin type III"/>
    <property type="match status" value="1"/>
</dbReference>
<dbReference type="GO" id="GO:0008237">
    <property type="term" value="F:metallopeptidase activity"/>
    <property type="evidence" value="ECO:0007669"/>
    <property type="project" value="InterPro"/>
</dbReference>
<keyword evidence="2 4" id="KW-0732">Signal</keyword>
<proteinExistence type="predicted"/>
<gene>
    <name evidence="6" type="ORF">LY08_01356</name>
</gene>
<dbReference type="InterPro" id="IPR002884">
    <property type="entry name" value="P_dom"/>
</dbReference>
<name>A0A327RFJ6_9FLAO</name>
<dbReference type="GO" id="GO:0004252">
    <property type="term" value="F:serine-type endopeptidase activity"/>
    <property type="evidence" value="ECO:0007669"/>
    <property type="project" value="InterPro"/>
</dbReference>
<evidence type="ECO:0000256" key="1">
    <source>
        <dbReference type="ARBA" id="ARBA00022670"/>
    </source>
</evidence>